<sequence length="105" mass="12028">MYTEVTKGESTADIKQKLQARFVHVVERSGQTLEDVAVNEAVDLLEKNRSNFFVYGLGASSLVAQDIYQKVYAIRPNGIYNIGSSFICFHVRLNRKSLVFFYCYF</sequence>
<proteinExistence type="predicted"/>
<reference evidence="1" key="1">
    <citation type="submission" date="2021-01" db="EMBL/GenBank/DDBJ databases">
        <title>Enterococcus.</title>
        <authorList>
            <person name="Du X."/>
            <person name="Wang N."/>
        </authorList>
    </citation>
    <scope>NUCLEOTIDE SEQUENCE [LARGE SCALE GENOMIC DNA]</scope>
    <source>
        <strain evidence="1">T90-2</strain>
    </source>
</reference>
<name>A0A974S6F2_ENTFL</name>
<dbReference type="AlphaFoldDB" id="A0A974S6F2"/>
<organism evidence="1">
    <name type="scientific">Enterococcus faecalis</name>
    <name type="common">Streptococcus faecalis</name>
    <dbReference type="NCBI Taxonomy" id="1351"/>
    <lineage>
        <taxon>Bacteria</taxon>
        <taxon>Bacillati</taxon>
        <taxon>Bacillota</taxon>
        <taxon>Bacilli</taxon>
        <taxon>Lactobacillales</taxon>
        <taxon>Enterococcaceae</taxon>
        <taxon>Enterococcus</taxon>
    </lineage>
</organism>
<dbReference type="GO" id="GO:1901135">
    <property type="term" value="P:carbohydrate derivative metabolic process"/>
    <property type="evidence" value="ECO:0007669"/>
    <property type="project" value="InterPro"/>
</dbReference>
<dbReference type="EMBL" id="CP068242">
    <property type="protein sequence ID" value="QQV79617.1"/>
    <property type="molecule type" value="Genomic_DNA"/>
</dbReference>
<dbReference type="GO" id="GO:0097367">
    <property type="term" value="F:carbohydrate derivative binding"/>
    <property type="evidence" value="ECO:0007669"/>
    <property type="project" value="InterPro"/>
</dbReference>
<protein>
    <recommendedName>
        <fullName evidence="2">SIS domain-containing protein</fullName>
    </recommendedName>
</protein>
<gene>
    <name evidence="1" type="ORF">JG559_01430</name>
</gene>
<dbReference type="SUPFAM" id="SSF53697">
    <property type="entry name" value="SIS domain"/>
    <property type="match status" value="1"/>
</dbReference>
<accession>A0A974S6F2</accession>
<evidence type="ECO:0000313" key="1">
    <source>
        <dbReference type="EMBL" id="QQV79617.1"/>
    </source>
</evidence>
<dbReference type="InterPro" id="IPR046348">
    <property type="entry name" value="SIS_dom_sf"/>
</dbReference>
<evidence type="ECO:0008006" key="2">
    <source>
        <dbReference type="Google" id="ProtNLM"/>
    </source>
</evidence>